<dbReference type="PANTHER" id="PTHR11177:SF337">
    <property type="entry name" value="CHITINASE"/>
    <property type="match status" value="1"/>
</dbReference>
<dbReference type="InterPro" id="IPR001223">
    <property type="entry name" value="Glyco_hydro18_cat"/>
</dbReference>
<dbReference type="GO" id="GO:0008843">
    <property type="term" value="F:endochitinase activity"/>
    <property type="evidence" value="ECO:0007669"/>
    <property type="project" value="UniProtKB-EC"/>
</dbReference>
<dbReference type="Pfam" id="PF00704">
    <property type="entry name" value="Glyco_hydro_18"/>
    <property type="match status" value="1"/>
</dbReference>
<dbReference type="InterPro" id="IPR050314">
    <property type="entry name" value="Glycosyl_Hydrlase_18"/>
</dbReference>
<comment type="caution">
    <text evidence="5">The sequence shown here is derived from an EMBL/GenBank/DDBJ whole genome shotgun (WGS) entry which is preliminary data.</text>
</comment>
<feature type="region of interest" description="Disordered" evidence="3">
    <location>
        <begin position="197"/>
        <end position="217"/>
    </location>
</feature>
<dbReference type="GO" id="GO:0005975">
    <property type="term" value="P:carbohydrate metabolic process"/>
    <property type="evidence" value="ECO:0007669"/>
    <property type="project" value="InterPro"/>
</dbReference>
<gene>
    <name evidence="5" type="ORF">HRG_10715</name>
</gene>
<sequence>MRASGFAVLAAATTAGAARFAMYFDEWHKTTLPSKEQTAGVNYVITAYAMSDVFTNGTDYAPFMPLDQIRALFDQGTKVCMSIGGGGDKTGGFSAAIASDEARGNFAKNIASTADKLGFDCVDINWKFPGGLGEEERKGEVEAYPKLLSDVKGALGQKELSIAVPGNQNEMTAFTSEQCPNIAKSVDFANVVSYGLQDPSRNETNHHSSVEDSKSSVDRYTQCGIPADKLNLGIAFFAKFKKTVGTCQGPLGCPIEDAGGKDPEKAGDVTFEAENLNGTTELSKAMENGQADNDRGGQWWWNPDTSKFWTWDTPEFIAKKCGEIVKGKQLGGAFAWSLGEDSKDGSHLKALQDCFKAQ</sequence>
<proteinExistence type="inferred from homology"/>
<dbReference type="Gene3D" id="3.20.20.80">
    <property type="entry name" value="Glycosidases"/>
    <property type="match status" value="1"/>
</dbReference>
<dbReference type="GeneID" id="68359843"/>
<name>A0A9P8SDX6_9HYPO</name>
<dbReference type="Gene3D" id="3.10.50.10">
    <property type="match status" value="1"/>
</dbReference>
<keyword evidence="5" id="KW-0378">Hydrolase</keyword>
<evidence type="ECO:0000259" key="4">
    <source>
        <dbReference type="PROSITE" id="PS51910"/>
    </source>
</evidence>
<feature type="domain" description="GH18" evidence="4">
    <location>
        <begin position="18"/>
        <end position="358"/>
    </location>
</feature>
<accession>A0A9P8SDX6</accession>
<dbReference type="EC" id="3.2.1.14" evidence="2"/>
<dbReference type="PROSITE" id="PS51910">
    <property type="entry name" value="GH18_2"/>
    <property type="match status" value="1"/>
</dbReference>
<keyword evidence="6" id="KW-1185">Reference proteome</keyword>
<dbReference type="RefSeq" id="XP_044715927.1">
    <property type="nucleotide sequence ID" value="XM_044869185.1"/>
</dbReference>
<reference evidence="5" key="1">
    <citation type="submission" date="2021-09" db="EMBL/GenBank/DDBJ databases">
        <title>A high-quality genome of the endoparasitic fungus Hirsutella rhossiliensis with a comparison of Hirsutella genomes reveals transposable elements contributing to genome size variation.</title>
        <authorList>
            <person name="Lin R."/>
            <person name="Jiao Y."/>
            <person name="Sun X."/>
            <person name="Ling J."/>
            <person name="Xie B."/>
            <person name="Cheng X."/>
        </authorList>
    </citation>
    <scope>NUCLEOTIDE SEQUENCE</scope>
    <source>
        <strain evidence="5">HR02</strain>
    </source>
</reference>
<dbReference type="InterPro" id="IPR029070">
    <property type="entry name" value="Chitinase_insertion_sf"/>
</dbReference>
<evidence type="ECO:0000256" key="2">
    <source>
        <dbReference type="ARBA" id="ARBA00012729"/>
    </source>
</evidence>
<dbReference type="GO" id="GO:0008061">
    <property type="term" value="F:chitin binding"/>
    <property type="evidence" value="ECO:0007669"/>
    <property type="project" value="InterPro"/>
</dbReference>
<evidence type="ECO:0000313" key="5">
    <source>
        <dbReference type="EMBL" id="KAH0958414.1"/>
    </source>
</evidence>
<dbReference type="PANTHER" id="PTHR11177">
    <property type="entry name" value="CHITINASE"/>
    <property type="match status" value="1"/>
</dbReference>
<dbReference type="InterPro" id="IPR017853">
    <property type="entry name" value="GH"/>
</dbReference>
<dbReference type="InterPro" id="IPR011583">
    <property type="entry name" value="Chitinase_II/V-like_cat"/>
</dbReference>
<comment type="similarity">
    <text evidence="1">Belongs to the glycosyl hydrolase 18 family. Chitinase class V subfamily.</text>
</comment>
<dbReference type="AlphaFoldDB" id="A0A9P8SDX6"/>
<evidence type="ECO:0000313" key="6">
    <source>
        <dbReference type="Proteomes" id="UP000824596"/>
    </source>
</evidence>
<organism evidence="5 6">
    <name type="scientific">Hirsutella rhossiliensis</name>
    <dbReference type="NCBI Taxonomy" id="111463"/>
    <lineage>
        <taxon>Eukaryota</taxon>
        <taxon>Fungi</taxon>
        <taxon>Dikarya</taxon>
        <taxon>Ascomycota</taxon>
        <taxon>Pezizomycotina</taxon>
        <taxon>Sordariomycetes</taxon>
        <taxon>Hypocreomycetidae</taxon>
        <taxon>Hypocreales</taxon>
        <taxon>Ophiocordycipitaceae</taxon>
        <taxon>Hirsutella</taxon>
    </lineage>
</organism>
<dbReference type="GO" id="GO:0005576">
    <property type="term" value="C:extracellular region"/>
    <property type="evidence" value="ECO:0007669"/>
    <property type="project" value="TreeGrafter"/>
</dbReference>
<feature type="compositionally biased region" description="Basic and acidic residues" evidence="3">
    <location>
        <begin position="200"/>
        <end position="217"/>
    </location>
</feature>
<dbReference type="EMBL" id="JAIZPD010000016">
    <property type="protein sequence ID" value="KAH0958414.1"/>
    <property type="molecule type" value="Genomic_DNA"/>
</dbReference>
<dbReference type="Proteomes" id="UP000824596">
    <property type="component" value="Unassembled WGS sequence"/>
</dbReference>
<dbReference type="SUPFAM" id="SSF51445">
    <property type="entry name" value="(Trans)glycosidases"/>
    <property type="match status" value="1"/>
</dbReference>
<evidence type="ECO:0000256" key="1">
    <source>
        <dbReference type="ARBA" id="ARBA00008682"/>
    </source>
</evidence>
<evidence type="ECO:0000256" key="3">
    <source>
        <dbReference type="SAM" id="MobiDB-lite"/>
    </source>
</evidence>
<dbReference type="SMART" id="SM00636">
    <property type="entry name" value="Glyco_18"/>
    <property type="match status" value="1"/>
</dbReference>
<protein>
    <recommendedName>
        <fullName evidence="2">chitinase</fullName>
        <ecNumber evidence="2">3.2.1.14</ecNumber>
    </recommendedName>
</protein>
<dbReference type="OrthoDB" id="73875at2759"/>
<dbReference type="GO" id="GO:0006032">
    <property type="term" value="P:chitin catabolic process"/>
    <property type="evidence" value="ECO:0007669"/>
    <property type="project" value="TreeGrafter"/>
</dbReference>